<evidence type="ECO:0000313" key="13">
    <source>
        <dbReference type="EMBL" id="SHM38105.1"/>
    </source>
</evidence>
<dbReference type="EC" id="3.1.3.15" evidence="4 11"/>
<dbReference type="EMBL" id="FRBR01000015">
    <property type="protein sequence ID" value="SHM38105.1"/>
    <property type="molecule type" value="Genomic_DNA"/>
</dbReference>
<keyword evidence="5" id="KW-0028">Amino-acid biosynthesis</keyword>
<evidence type="ECO:0000313" key="14">
    <source>
        <dbReference type="Proteomes" id="UP000183974"/>
    </source>
</evidence>
<dbReference type="GO" id="GO:0000105">
    <property type="term" value="P:L-histidine biosynthetic process"/>
    <property type="evidence" value="ECO:0007669"/>
    <property type="project" value="UniProtKB-UniRule"/>
</dbReference>
<keyword evidence="7" id="KW-0378">Hydrolase</keyword>
<proteinExistence type="inferred from homology"/>
<evidence type="ECO:0000256" key="11">
    <source>
        <dbReference type="NCBIfam" id="TIGR02067"/>
    </source>
</evidence>
<dbReference type="GO" id="GO:0004401">
    <property type="term" value="F:histidinol-phosphatase activity"/>
    <property type="evidence" value="ECO:0007669"/>
    <property type="project" value="UniProtKB-UniRule"/>
</dbReference>
<accession>A0A1M7IBQ0</accession>
<dbReference type="InterPro" id="IPR011809">
    <property type="entry name" value="His_9_proposed"/>
</dbReference>
<evidence type="ECO:0000256" key="9">
    <source>
        <dbReference type="ARBA" id="ARBA00023102"/>
    </source>
</evidence>
<dbReference type="UniPathway" id="UPA00031">
    <property type="reaction ID" value="UER00013"/>
</dbReference>
<evidence type="ECO:0000256" key="10">
    <source>
        <dbReference type="ARBA" id="ARBA00049158"/>
    </source>
</evidence>
<comment type="catalytic activity">
    <reaction evidence="10">
        <text>L-histidinol phosphate + H2O = L-histidinol + phosphate</text>
        <dbReference type="Rhea" id="RHEA:14465"/>
        <dbReference type="ChEBI" id="CHEBI:15377"/>
        <dbReference type="ChEBI" id="CHEBI:43474"/>
        <dbReference type="ChEBI" id="CHEBI:57699"/>
        <dbReference type="ChEBI" id="CHEBI:57980"/>
        <dbReference type="EC" id="3.1.3.15"/>
    </reaction>
</comment>
<feature type="binding site" evidence="12">
    <location>
        <position position="90"/>
    </location>
    <ligand>
        <name>Mg(2+)</name>
        <dbReference type="ChEBI" id="CHEBI:18420"/>
        <label>2</label>
    </ligand>
</feature>
<evidence type="ECO:0000256" key="2">
    <source>
        <dbReference type="ARBA" id="ARBA00004970"/>
    </source>
</evidence>
<dbReference type="RefSeq" id="WP_073036878.1">
    <property type="nucleotide sequence ID" value="NZ_BMLR01000015.1"/>
</dbReference>
<evidence type="ECO:0000256" key="7">
    <source>
        <dbReference type="ARBA" id="ARBA00022801"/>
    </source>
</evidence>
<dbReference type="InterPro" id="IPR000760">
    <property type="entry name" value="Inositol_monophosphatase-like"/>
</dbReference>
<dbReference type="PANTHER" id="PTHR43200">
    <property type="entry name" value="PHOSPHATASE"/>
    <property type="match status" value="1"/>
</dbReference>
<dbReference type="Gene3D" id="3.30.540.10">
    <property type="entry name" value="Fructose-1,6-Bisphosphatase, subunit A, domain 1"/>
    <property type="match status" value="1"/>
</dbReference>
<comment type="cofactor">
    <cofactor evidence="1 12">
        <name>Mg(2+)</name>
        <dbReference type="ChEBI" id="CHEBI:18420"/>
    </cofactor>
</comment>
<gene>
    <name evidence="13" type="ORF">SAMN05444398_11523</name>
</gene>
<dbReference type="Gene3D" id="3.40.190.80">
    <property type="match status" value="1"/>
</dbReference>
<dbReference type="PRINTS" id="PR00377">
    <property type="entry name" value="IMPHPHTASES"/>
</dbReference>
<evidence type="ECO:0000256" key="4">
    <source>
        <dbReference type="ARBA" id="ARBA00013085"/>
    </source>
</evidence>
<dbReference type="OrthoDB" id="9785695at2"/>
<evidence type="ECO:0000256" key="12">
    <source>
        <dbReference type="PIRSR" id="PIRSR600760-2"/>
    </source>
</evidence>
<sequence length="265" mass="28913">MQDTTLPSNDEALCAFAQELADMARSISMQYFRTELDVLEKDDLSPVTIADRAVEAAMRERIAQVYPDHGIYGEEQGQQGLDRAHIWVVDPIDGTKSFVTGMPTFGTLIAHLEEGTPDLGLISIPPTGECWTGQAGMPTTFGDSRCLTSGCTSLADARFYTTSPDIFDENGLRCFEALSRRARMRRFGGDCYAYGLLASGYVDAVFEMDLQPYDYMALVPVVEGAGGVITDWQGRPLSLDSDGRVVAAATGELHREMLEIIATVS</sequence>
<dbReference type="PANTHER" id="PTHR43200:SF6">
    <property type="entry name" value="3'(2'),5'-BISPHOSPHATE NUCLEOTIDASE"/>
    <property type="match status" value="1"/>
</dbReference>
<dbReference type="NCBIfam" id="TIGR02067">
    <property type="entry name" value="his_9_HisN"/>
    <property type="match status" value="1"/>
</dbReference>
<dbReference type="Pfam" id="PF00459">
    <property type="entry name" value="Inositol_P"/>
    <property type="match status" value="1"/>
</dbReference>
<dbReference type="CDD" id="cd01641">
    <property type="entry name" value="Bacterial_IMPase_like_1"/>
    <property type="match status" value="1"/>
</dbReference>
<evidence type="ECO:0000256" key="5">
    <source>
        <dbReference type="ARBA" id="ARBA00022605"/>
    </source>
</evidence>
<dbReference type="AlphaFoldDB" id="A0A1M7IBQ0"/>
<organism evidence="13 14">
    <name type="scientific">Roseovarius pacificus</name>
    <dbReference type="NCBI Taxonomy" id="337701"/>
    <lineage>
        <taxon>Bacteria</taxon>
        <taxon>Pseudomonadati</taxon>
        <taxon>Pseudomonadota</taxon>
        <taxon>Alphaproteobacteria</taxon>
        <taxon>Rhodobacterales</taxon>
        <taxon>Roseobacteraceae</taxon>
        <taxon>Roseovarius</taxon>
    </lineage>
</organism>
<feature type="binding site" evidence="12">
    <location>
        <position position="93"/>
    </location>
    <ligand>
        <name>Mg(2+)</name>
        <dbReference type="ChEBI" id="CHEBI:18420"/>
        <label>2</label>
    </ligand>
</feature>
<dbReference type="InterPro" id="IPR020583">
    <property type="entry name" value="Inositol_monoP_metal-BS"/>
</dbReference>
<keyword evidence="8 12" id="KW-0460">Magnesium</keyword>
<keyword evidence="14" id="KW-1185">Reference proteome</keyword>
<comment type="similarity">
    <text evidence="3">Belongs to the inositol monophosphatase superfamily.</text>
</comment>
<dbReference type="PROSITE" id="PS00629">
    <property type="entry name" value="IMP_1"/>
    <property type="match status" value="1"/>
</dbReference>
<evidence type="ECO:0000256" key="3">
    <source>
        <dbReference type="ARBA" id="ARBA00009759"/>
    </source>
</evidence>
<reference evidence="13 14" key="1">
    <citation type="submission" date="2016-11" db="EMBL/GenBank/DDBJ databases">
        <authorList>
            <person name="Jaros S."/>
            <person name="Januszkiewicz K."/>
            <person name="Wedrychowicz H."/>
        </authorList>
    </citation>
    <scope>NUCLEOTIDE SEQUENCE [LARGE SCALE GENOMIC DNA]</scope>
    <source>
        <strain evidence="13 14">DSM 29589</strain>
    </source>
</reference>
<keyword evidence="6 12" id="KW-0479">Metal-binding</keyword>
<evidence type="ECO:0000256" key="8">
    <source>
        <dbReference type="ARBA" id="ARBA00022842"/>
    </source>
</evidence>
<keyword evidence="9" id="KW-0368">Histidine biosynthesis</keyword>
<comment type="pathway">
    <text evidence="2">Amino-acid biosynthesis; L-histidine biosynthesis; L-histidine from 5-phospho-alpha-D-ribose 1-diphosphate: step 8/9.</text>
</comment>
<dbReference type="InterPro" id="IPR051090">
    <property type="entry name" value="Inositol_monoP_superfamily"/>
</dbReference>
<evidence type="ECO:0000256" key="6">
    <source>
        <dbReference type="ARBA" id="ARBA00022723"/>
    </source>
</evidence>
<name>A0A1M7IBQ0_9RHOB</name>
<dbReference type="SUPFAM" id="SSF56655">
    <property type="entry name" value="Carbohydrate phosphatase"/>
    <property type="match status" value="1"/>
</dbReference>
<feature type="binding site" evidence="12">
    <location>
        <position position="74"/>
    </location>
    <ligand>
        <name>Mg(2+)</name>
        <dbReference type="ChEBI" id="CHEBI:18420"/>
        <label>1</label>
        <note>catalytic</note>
    </ligand>
</feature>
<dbReference type="STRING" id="337701.SAMN05444398_11523"/>
<dbReference type="GO" id="GO:0046872">
    <property type="term" value="F:metal ion binding"/>
    <property type="evidence" value="ECO:0007669"/>
    <property type="project" value="UniProtKB-KW"/>
</dbReference>
<dbReference type="Proteomes" id="UP000183974">
    <property type="component" value="Unassembled WGS sequence"/>
</dbReference>
<evidence type="ECO:0000256" key="1">
    <source>
        <dbReference type="ARBA" id="ARBA00001946"/>
    </source>
</evidence>
<feature type="binding site" evidence="12">
    <location>
        <position position="214"/>
    </location>
    <ligand>
        <name>Mg(2+)</name>
        <dbReference type="ChEBI" id="CHEBI:18420"/>
        <label>1</label>
        <note>catalytic</note>
    </ligand>
</feature>
<feature type="binding site" evidence="12">
    <location>
        <position position="92"/>
    </location>
    <ligand>
        <name>Mg(2+)</name>
        <dbReference type="ChEBI" id="CHEBI:18420"/>
        <label>1</label>
        <note>catalytic</note>
    </ligand>
</feature>
<protein>
    <recommendedName>
        <fullName evidence="4 11">Histidinol-phosphatase</fullName>
        <ecNumber evidence="4 11">3.1.3.15</ecNumber>
    </recommendedName>
</protein>